<dbReference type="STRING" id="1508389.SAMN05444003_3243"/>
<dbReference type="AlphaFoldDB" id="A0A1M5T513"/>
<dbReference type="Proteomes" id="UP000184074">
    <property type="component" value="Unassembled WGS sequence"/>
</dbReference>
<dbReference type="SUPFAM" id="SSF53697">
    <property type="entry name" value="SIS domain"/>
    <property type="match status" value="1"/>
</dbReference>
<dbReference type="GO" id="GO:0016853">
    <property type="term" value="F:isomerase activity"/>
    <property type="evidence" value="ECO:0007669"/>
    <property type="project" value="UniProtKB-KW"/>
</dbReference>
<dbReference type="GO" id="GO:0097367">
    <property type="term" value="F:carbohydrate derivative binding"/>
    <property type="evidence" value="ECO:0007669"/>
    <property type="project" value="InterPro"/>
</dbReference>
<dbReference type="EMBL" id="FQXB01000008">
    <property type="protein sequence ID" value="SHH45835.1"/>
    <property type="molecule type" value="Genomic_DNA"/>
</dbReference>
<feature type="domain" description="SIS" evidence="1">
    <location>
        <begin position="189"/>
        <end position="329"/>
    </location>
</feature>
<dbReference type="GO" id="GO:0009401">
    <property type="term" value="P:phosphoenolpyruvate-dependent sugar phosphotransferase system"/>
    <property type="evidence" value="ECO:0007669"/>
    <property type="project" value="TreeGrafter"/>
</dbReference>
<feature type="domain" description="SIS" evidence="1">
    <location>
        <begin position="33"/>
        <end position="186"/>
    </location>
</feature>
<evidence type="ECO:0000313" key="2">
    <source>
        <dbReference type="EMBL" id="SHH45835.1"/>
    </source>
</evidence>
<name>A0A1M5T513_9RHOB</name>
<dbReference type="PROSITE" id="PS51464">
    <property type="entry name" value="SIS"/>
    <property type="match status" value="2"/>
</dbReference>
<dbReference type="OrthoDB" id="9810372at2"/>
<evidence type="ECO:0000259" key="1">
    <source>
        <dbReference type="PROSITE" id="PS51464"/>
    </source>
</evidence>
<dbReference type="RefSeq" id="WP_072902901.1">
    <property type="nucleotide sequence ID" value="NZ_FQXB01000008.1"/>
</dbReference>
<dbReference type="PANTHER" id="PTHR32502">
    <property type="entry name" value="N-ACETYLGALACTOSAMINE PERMEASE II COMPONENT-RELATED"/>
    <property type="match status" value="1"/>
</dbReference>
<dbReference type="GO" id="GO:0005886">
    <property type="term" value="C:plasma membrane"/>
    <property type="evidence" value="ECO:0007669"/>
    <property type="project" value="TreeGrafter"/>
</dbReference>
<gene>
    <name evidence="2" type="ORF">SAMN05444003_3243</name>
</gene>
<organism evidence="2 3">
    <name type="scientific">Cognatiyoonia sediminum</name>
    <dbReference type="NCBI Taxonomy" id="1508389"/>
    <lineage>
        <taxon>Bacteria</taxon>
        <taxon>Pseudomonadati</taxon>
        <taxon>Pseudomonadota</taxon>
        <taxon>Alphaproteobacteria</taxon>
        <taxon>Rhodobacterales</taxon>
        <taxon>Paracoccaceae</taxon>
        <taxon>Cognatiyoonia</taxon>
    </lineage>
</organism>
<dbReference type="Gene3D" id="3.40.50.10490">
    <property type="entry name" value="Glucose-6-phosphate isomerase like protein, domain 1"/>
    <property type="match status" value="2"/>
</dbReference>
<dbReference type="InterPro" id="IPR001347">
    <property type="entry name" value="SIS_dom"/>
</dbReference>
<reference evidence="2 3" key="1">
    <citation type="submission" date="2016-11" db="EMBL/GenBank/DDBJ databases">
        <authorList>
            <person name="Jaros S."/>
            <person name="Januszkiewicz K."/>
            <person name="Wedrychowicz H."/>
        </authorList>
    </citation>
    <scope>NUCLEOTIDE SEQUENCE [LARGE SCALE GENOMIC DNA]</scope>
    <source>
        <strain evidence="2 3">DSM 28715</strain>
    </source>
</reference>
<keyword evidence="3" id="KW-1185">Reference proteome</keyword>
<proteinExistence type="predicted"/>
<evidence type="ECO:0000313" key="3">
    <source>
        <dbReference type="Proteomes" id="UP000184074"/>
    </source>
</evidence>
<keyword evidence="2" id="KW-0413">Isomerase</keyword>
<sequence>MTQDLSNIATWKELHRQPQIWRSWGNQLDVEGIRAWIADQSFDEVWFCGAGTSAYIGDIIAAELKGTRSVPSTDLVQRPAHYLSGARPLVVNFGRSGNSSESVGTLEALAALTPEAPQLNITCNAESALATAQTTGPRKTIILPEETHDTGFAMTSSFSTMLLTALALFDAPCDVADRLARLADQLDDLLPRFGGTKMPGRVVYVGAGPLTFAAREAALKVTELSAGKIPAIWDSTLGFRHGPKSFVDGETAITIFTSPDTPANDYDADLASELRQQFPNAQVETIGPGGDIDVPMPFGMHWAAAICVAAAQVRSVEWSAQLGMNVDDPFAGQNTLSRVVSGVKLYAVAS</sequence>
<accession>A0A1M5T513</accession>
<dbReference type="InterPro" id="IPR050303">
    <property type="entry name" value="GatZ_KbaZ_carbometab"/>
</dbReference>
<dbReference type="GO" id="GO:1901135">
    <property type="term" value="P:carbohydrate derivative metabolic process"/>
    <property type="evidence" value="ECO:0007669"/>
    <property type="project" value="InterPro"/>
</dbReference>
<dbReference type="PANTHER" id="PTHR32502:SF3">
    <property type="entry name" value="D-GALACTOSAMINE-6-PHOSPHATE DEAMINASE AGAS-RELATED"/>
    <property type="match status" value="1"/>
</dbReference>
<protein>
    <submittedName>
        <fullName evidence="2">Galactosamine 6-phosphate isomerase AgaS</fullName>
    </submittedName>
</protein>
<dbReference type="InterPro" id="IPR046348">
    <property type="entry name" value="SIS_dom_sf"/>
</dbReference>
<dbReference type="Pfam" id="PF01380">
    <property type="entry name" value="SIS"/>
    <property type="match status" value="1"/>
</dbReference>